<dbReference type="STRING" id="1415166.NONO_c15730"/>
<dbReference type="KEGG" id="nno:NONO_c15730"/>
<keyword evidence="2" id="KW-1185">Reference proteome</keyword>
<dbReference type="AlphaFoldDB" id="W5TB75"/>
<organism evidence="1 2">
    <name type="scientific">Nocardia nova SH22a</name>
    <dbReference type="NCBI Taxonomy" id="1415166"/>
    <lineage>
        <taxon>Bacteria</taxon>
        <taxon>Bacillati</taxon>
        <taxon>Actinomycetota</taxon>
        <taxon>Actinomycetes</taxon>
        <taxon>Mycobacteriales</taxon>
        <taxon>Nocardiaceae</taxon>
        <taxon>Nocardia</taxon>
    </lineage>
</organism>
<proteinExistence type="predicted"/>
<accession>W5TB75</accession>
<dbReference type="PATRIC" id="fig|1415166.3.peg.1599"/>
<dbReference type="Proteomes" id="UP000019150">
    <property type="component" value="Chromosome"/>
</dbReference>
<protein>
    <submittedName>
        <fullName evidence="1">Uncharacterized protein</fullName>
    </submittedName>
</protein>
<evidence type="ECO:0000313" key="1">
    <source>
        <dbReference type="EMBL" id="AHH16374.1"/>
    </source>
</evidence>
<dbReference type="HOGENOM" id="CLU_2356917_0_0_11"/>
<sequence>MRGIDRWVTAHLPQTRAATYLHTESVGMVIDRIARYRVDAHAALNSSAPEPDCHFRWQRLAELAVAYTDLAFEISGGLRNVPTFTYPVDITSHPTA</sequence>
<evidence type="ECO:0000313" key="2">
    <source>
        <dbReference type="Proteomes" id="UP000019150"/>
    </source>
</evidence>
<gene>
    <name evidence="1" type="ORF">NONO_c15730</name>
</gene>
<dbReference type="EMBL" id="CP006850">
    <property type="protein sequence ID" value="AHH16374.1"/>
    <property type="molecule type" value="Genomic_DNA"/>
</dbReference>
<dbReference type="eggNOG" id="ENOG5031VC9">
    <property type="taxonomic scope" value="Bacteria"/>
</dbReference>
<name>W5TB75_9NOCA</name>
<reference evidence="1 2" key="1">
    <citation type="journal article" date="2014" name="Appl. Environ. Microbiol.">
        <title>Insights into the Microbial Degradation of Rubber and Gutta-Percha by Analysis of the Complete Genome of Nocardia nova SH22a.</title>
        <authorList>
            <person name="Luo Q."/>
            <person name="Hiessl S."/>
            <person name="Poehlein A."/>
            <person name="Daniel R."/>
            <person name="Steinbuchel A."/>
        </authorList>
    </citation>
    <scope>NUCLEOTIDE SEQUENCE [LARGE SCALE GENOMIC DNA]</scope>
    <source>
        <strain evidence="1">SH22a</strain>
    </source>
</reference>